<dbReference type="Proteomes" id="UP000800038">
    <property type="component" value="Unassembled WGS sequence"/>
</dbReference>
<organism evidence="2 3">
    <name type="scientific">Clathrospora elynae</name>
    <dbReference type="NCBI Taxonomy" id="706981"/>
    <lineage>
        <taxon>Eukaryota</taxon>
        <taxon>Fungi</taxon>
        <taxon>Dikarya</taxon>
        <taxon>Ascomycota</taxon>
        <taxon>Pezizomycotina</taxon>
        <taxon>Dothideomycetes</taxon>
        <taxon>Pleosporomycetidae</taxon>
        <taxon>Pleosporales</taxon>
        <taxon>Diademaceae</taxon>
        <taxon>Clathrospora</taxon>
    </lineage>
</organism>
<dbReference type="EMBL" id="ML975998">
    <property type="protein sequence ID" value="KAF1947458.1"/>
    <property type="molecule type" value="Genomic_DNA"/>
</dbReference>
<feature type="compositionally biased region" description="Polar residues" evidence="1">
    <location>
        <begin position="263"/>
        <end position="277"/>
    </location>
</feature>
<sequence length="319" mass="35357">MDAPTFTRPYIRETGKYPKVTVSAKWYVDSCLNPSTAFEHVLACAHISTEKSNEPTVSPDKGKGRAAEKTEKTFYCDACAGDYNEWRIHINISSTEAGKENVVVQHLRRPHAGAVCTKTQRTAKRNEEAHLRGKDTNFRKCYIAQKTTSVPCDSNGRITIRYVPKENAHPSITGRPQIGDNMFDDIDTNPEEDPEPSIEKAQDATELPGNRNAGSSSATLGEAGANYQLLDPDEEATRAKKPPIVSRKKRTPTVGPTVRSHTRTNVARSVIPSSSQAAPVISPRCVRKWPVVDGSEDEYEDEDEDEDEEEEEVVKRSAN</sequence>
<feature type="compositionally biased region" description="Acidic residues" evidence="1">
    <location>
        <begin position="294"/>
        <end position="312"/>
    </location>
</feature>
<evidence type="ECO:0000313" key="2">
    <source>
        <dbReference type="EMBL" id="KAF1947458.1"/>
    </source>
</evidence>
<feature type="compositionally biased region" description="Acidic residues" evidence="1">
    <location>
        <begin position="182"/>
        <end position="196"/>
    </location>
</feature>
<protein>
    <submittedName>
        <fullName evidence="2">Uncharacterized protein</fullName>
    </submittedName>
</protein>
<keyword evidence="3" id="KW-1185">Reference proteome</keyword>
<proteinExistence type="predicted"/>
<dbReference type="AlphaFoldDB" id="A0A6A5T5L9"/>
<accession>A0A6A5T5L9</accession>
<dbReference type="OrthoDB" id="3640311at2759"/>
<feature type="region of interest" description="Disordered" evidence="1">
    <location>
        <begin position="167"/>
        <end position="319"/>
    </location>
</feature>
<evidence type="ECO:0000256" key="1">
    <source>
        <dbReference type="SAM" id="MobiDB-lite"/>
    </source>
</evidence>
<evidence type="ECO:0000313" key="3">
    <source>
        <dbReference type="Proteomes" id="UP000800038"/>
    </source>
</evidence>
<name>A0A6A5T5L9_9PLEO</name>
<gene>
    <name evidence="2" type="ORF">EJ02DRAFT_507897</name>
</gene>
<reference evidence="2" key="1">
    <citation type="journal article" date="2020" name="Stud. Mycol.">
        <title>101 Dothideomycetes genomes: a test case for predicting lifestyles and emergence of pathogens.</title>
        <authorList>
            <person name="Haridas S."/>
            <person name="Albert R."/>
            <person name="Binder M."/>
            <person name="Bloem J."/>
            <person name="Labutti K."/>
            <person name="Salamov A."/>
            <person name="Andreopoulos B."/>
            <person name="Baker S."/>
            <person name="Barry K."/>
            <person name="Bills G."/>
            <person name="Bluhm B."/>
            <person name="Cannon C."/>
            <person name="Castanera R."/>
            <person name="Culley D."/>
            <person name="Daum C."/>
            <person name="Ezra D."/>
            <person name="Gonzalez J."/>
            <person name="Henrissat B."/>
            <person name="Kuo A."/>
            <person name="Liang C."/>
            <person name="Lipzen A."/>
            <person name="Lutzoni F."/>
            <person name="Magnuson J."/>
            <person name="Mondo S."/>
            <person name="Nolan M."/>
            <person name="Ohm R."/>
            <person name="Pangilinan J."/>
            <person name="Park H.-J."/>
            <person name="Ramirez L."/>
            <person name="Alfaro M."/>
            <person name="Sun H."/>
            <person name="Tritt A."/>
            <person name="Yoshinaga Y."/>
            <person name="Zwiers L.-H."/>
            <person name="Turgeon B."/>
            <person name="Goodwin S."/>
            <person name="Spatafora J."/>
            <person name="Crous P."/>
            <person name="Grigoriev I."/>
        </authorList>
    </citation>
    <scope>NUCLEOTIDE SEQUENCE</scope>
    <source>
        <strain evidence="2">CBS 161.51</strain>
    </source>
</reference>